<dbReference type="RefSeq" id="XP_060288429.1">
    <property type="nucleotide sequence ID" value="XM_060429434.1"/>
</dbReference>
<name>A0AAJ0C921_9PEZI</name>
<dbReference type="PROSITE" id="PS50011">
    <property type="entry name" value="PROTEIN_KINASE_DOM"/>
    <property type="match status" value="1"/>
</dbReference>
<accession>A0AAJ0C921</accession>
<evidence type="ECO:0000313" key="2">
    <source>
        <dbReference type="EMBL" id="KAK1772216.1"/>
    </source>
</evidence>
<evidence type="ECO:0000259" key="1">
    <source>
        <dbReference type="PROSITE" id="PS50011"/>
    </source>
</evidence>
<dbReference type="GeneID" id="85312621"/>
<keyword evidence="3" id="KW-1185">Reference proteome</keyword>
<dbReference type="Gene3D" id="1.10.510.10">
    <property type="entry name" value="Transferase(Phosphotransferase) domain 1"/>
    <property type="match status" value="1"/>
</dbReference>
<dbReference type="InterPro" id="IPR011009">
    <property type="entry name" value="Kinase-like_dom_sf"/>
</dbReference>
<dbReference type="AlphaFoldDB" id="A0AAJ0C921"/>
<feature type="domain" description="Protein kinase" evidence="1">
    <location>
        <begin position="1"/>
        <end position="264"/>
    </location>
</feature>
<sequence>MAPKFIKEGKIQILAQTANSVVYAVASDSKTGWAKDCPSVLKGGTVWYEGREALGPGKDVEESDERARNEAGIYEALGQHNHILGYLGLETTVIDGVGTMPKAWAVRLERAPYAVQLAEGVAHTHRCGVVWGDLSVRNALLFDKWHIKLGDFADSDRVDDYPRDWYGCEVRYCPPGSDRPHCQDVGTMNRELFALGTAVYEIVEWKVPYGPEDEVPEDEVIAALVVGKRPQLTNDNPAEAVIHRCWGYMYESSRQIVDSLRGLL</sequence>
<dbReference type="SUPFAM" id="SSF56112">
    <property type="entry name" value="Protein kinase-like (PK-like)"/>
    <property type="match status" value="1"/>
</dbReference>
<dbReference type="GO" id="GO:0004672">
    <property type="term" value="F:protein kinase activity"/>
    <property type="evidence" value="ECO:0007669"/>
    <property type="project" value="InterPro"/>
</dbReference>
<proteinExistence type="predicted"/>
<reference evidence="2" key="1">
    <citation type="submission" date="2023-06" db="EMBL/GenBank/DDBJ databases">
        <title>Genome-scale phylogeny and comparative genomics of the fungal order Sordariales.</title>
        <authorList>
            <consortium name="Lawrence Berkeley National Laboratory"/>
            <person name="Hensen N."/>
            <person name="Bonometti L."/>
            <person name="Westerberg I."/>
            <person name="Brannstrom I.O."/>
            <person name="Guillou S."/>
            <person name="Cros-Aarteil S."/>
            <person name="Calhoun S."/>
            <person name="Haridas S."/>
            <person name="Kuo A."/>
            <person name="Mondo S."/>
            <person name="Pangilinan J."/>
            <person name="Riley R."/>
            <person name="Labutti K."/>
            <person name="Andreopoulos B."/>
            <person name="Lipzen A."/>
            <person name="Chen C."/>
            <person name="Yanf M."/>
            <person name="Daum C."/>
            <person name="Ng V."/>
            <person name="Clum A."/>
            <person name="Steindorff A."/>
            <person name="Ohm R."/>
            <person name="Martin F."/>
            <person name="Silar P."/>
            <person name="Natvig D."/>
            <person name="Lalanne C."/>
            <person name="Gautier V."/>
            <person name="Ament-Velasquez S.L."/>
            <person name="Kruys A."/>
            <person name="Hutchinson M.I."/>
            <person name="Powell A.J."/>
            <person name="Barry K."/>
            <person name="Miller A.N."/>
            <person name="Grigoriev I.V."/>
            <person name="Debuchy R."/>
            <person name="Gladieux P."/>
            <person name="Thoren M.H."/>
            <person name="Johannesson H."/>
        </authorList>
    </citation>
    <scope>NUCLEOTIDE SEQUENCE</scope>
    <source>
        <strain evidence="2">8032-3</strain>
    </source>
</reference>
<dbReference type="GO" id="GO:0005524">
    <property type="term" value="F:ATP binding"/>
    <property type="evidence" value="ECO:0007669"/>
    <property type="project" value="InterPro"/>
</dbReference>
<dbReference type="EMBL" id="MU838997">
    <property type="protein sequence ID" value="KAK1772216.1"/>
    <property type="molecule type" value="Genomic_DNA"/>
</dbReference>
<organism evidence="2 3">
    <name type="scientific">Phialemonium atrogriseum</name>
    <dbReference type="NCBI Taxonomy" id="1093897"/>
    <lineage>
        <taxon>Eukaryota</taxon>
        <taxon>Fungi</taxon>
        <taxon>Dikarya</taxon>
        <taxon>Ascomycota</taxon>
        <taxon>Pezizomycotina</taxon>
        <taxon>Sordariomycetes</taxon>
        <taxon>Sordariomycetidae</taxon>
        <taxon>Cephalothecales</taxon>
        <taxon>Cephalothecaceae</taxon>
        <taxon>Phialemonium</taxon>
    </lineage>
</organism>
<gene>
    <name evidence="2" type="ORF">QBC33DRAFT_553670</name>
</gene>
<dbReference type="InterPro" id="IPR001245">
    <property type="entry name" value="Ser-Thr/Tyr_kinase_cat_dom"/>
</dbReference>
<comment type="caution">
    <text evidence="2">The sequence shown here is derived from an EMBL/GenBank/DDBJ whole genome shotgun (WGS) entry which is preliminary data.</text>
</comment>
<dbReference type="Proteomes" id="UP001244011">
    <property type="component" value="Unassembled WGS sequence"/>
</dbReference>
<dbReference type="InterPro" id="IPR000719">
    <property type="entry name" value="Prot_kinase_dom"/>
</dbReference>
<protein>
    <recommendedName>
        <fullName evidence="1">Protein kinase domain-containing protein</fullName>
    </recommendedName>
</protein>
<evidence type="ECO:0000313" key="3">
    <source>
        <dbReference type="Proteomes" id="UP001244011"/>
    </source>
</evidence>
<dbReference type="Pfam" id="PF07714">
    <property type="entry name" value="PK_Tyr_Ser-Thr"/>
    <property type="match status" value="1"/>
</dbReference>